<evidence type="ECO:0000256" key="5">
    <source>
        <dbReference type="ARBA" id="ARBA00022763"/>
    </source>
</evidence>
<keyword evidence="8" id="KW-0411">Iron-sulfur</keyword>
<evidence type="ECO:0000256" key="6">
    <source>
        <dbReference type="ARBA" id="ARBA00022801"/>
    </source>
</evidence>
<evidence type="ECO:0000259" key="10">
    <source>
        <dbReference type="SMART" id="SM00986"/>
    </source>
</evidence>
<dbReference type="GO" id="GO:0051539">
    <property type="term" value="F:4 iron, 4 sulfur cluster binding"/>
    <property type="evidence" value="ECO:0007669"/>
    <property type="project" value="UniProtKB-KW"/>
</dbReference>
<evidence type="ECO:0000256" key="2">
    <source>
        <dbReference type="ARBA" id="ARBA00019403"/>
    </source>
</evidence>
<evidence type="ECO:0000256" key="4">
    <source>
        <dbReference type="ARBA" id="ARBA00022723"/>
    </source>
</evidence>
<dbReference type="PANTHER" id="PTHR33693:SF9">
    <property type="entry name" value="TYPE-4 URACIL-DNA GLYCOSYLASE"/>
    <property type="match status" value="1"/>
</dbReference>
<dbReference type="SMART" id="SM00987">
    <property type="entry name" value="UreE_C"/>
    <property type="match status" value="1"/>
</dbReference>
<dbReference type="Gene3D" id="3.40.470.10">
    <property type="entry name" value="Uracil-DNA glycosylase-like domain"/>
    <property type="match status" value="1"/>
</dbReference>
<reference evidence="11 12" key="1">
    <citation type="submission" date="2014-10" db="EMBL/GenBank/DDBJ databases">
        <title>Genome sequence of Micropolyspora internatus JCM3315.</title>
        <authorList>
            <person name="Shin S.-K."/>
            <person name="Yi H."/>
        </authorList>
    </citation>
    <scope>NUCLEOTIDE SEQUENCE [LARGE SCALE GENOMIC DNA]</scope>
    <source>
        <strain evidence="11 12">JCM 3315</strain>
    </source>
</reference>
<evidence type="ECO:0000256" key="3">
    <source>
        <dbReference type="ARBA" id="ARBA00022485"/>
    </source>
</evidence>
<comment type="caution">
    <text evidence="11">The sequence shown here is derived from an EMBL/GenBank/DDBJ whole genome shotgun (WGS) entry which is preliminary data.</text>
</comment>
<dbReference type="NCBIfam" id="TIGR00758">
    <property type="entry name" value="UDG_fam4"/>
    <property type="match status" value="1"/>
</dbReference>
<keyword evidence="4" id="KW-0479">Metal-binding</keyword>
<name>A0A837D5H2_9PSEU</name>
<evidence type="ECO:0000313" key="11">
    <source>
        <dbReference type="EMBL" id="KHF42475.1"/>
    </source>
</evidence>
<dbReference type="GO" id="GO:0006281">
    <property type="term" value="P:DNA repair"/>
    <property type="evidence" value="ECO:0007669"/>
    <property type="project" value="UniProtKB-KW"/>
</dbReference>
<dbReference type="Pfam" id="PF03167">
    <property type="entry name" value="UDG"/>
    <property type="match status" value="1"/>
</dbReference>
<dbReference type="PANTHER" id="PTHR33693">
    <property type="entry name" value="TYPE-5 URACIL-DNA GLYCOSYLASE"/>
    <property type="match status" value="1"/>
</dbReference>
<evidence type="ECO:0000256" key="1">
    <source>
        <dbReference type="ARBA" id="ARBA00006521"/>
    </source>
</evidence>
<dbReference type="Proteomes" id="UP000030848">
    <property type="component" value="Unassembled WGS sequence"/>
</dbReference>
<comment type="similarity">
    <text evidence="1">Belongs to the uracil-DNA glycosylase (UDG) superfamily. Type 4 (UDGa) family.</text>
</comment>
<dbReference type="SUPFAM" id="SSF52141">
    <property type="entry name" value="Uracil-DNA glycosylase-like"/>
    <property type="match status" value="1"/>
</dbReference>
<keyword evidence="6" id="KW-0378">Hydrolase</keyword>
<dbReference type="EMBL" id="JRZE01000006">
    <property type="protein sequence ID" value="KHF42475.1"/>
    <property type="molecule type" value="Genomic_DNA"/>
</dbReference>
<evidence type="ECO:0000256" key="7">
    <source>
        <dbReference type="ARBA" id="ARBA00023004"/>
    </source>
</evidence>
<dbReference type="InterPro" id="IPR051536">
    <property type="entry name" value="UDG_Type-4/5"/>
</dbReference>
<feature type="domain" description="Uracil-DNA glycosylase-like" evidence="10">
    <location>
        <begin position="41"/>
        <end position="205"/>
    </location>
</feature>
<organism evidence="11 12">
    <name type="scientific">Saccharomonospora viridis</name>
    <dbReference type="NCBI Taxonomy" id="1852"/>
    <lineage>
        <taxon>Bacteria</taxon>
        <taxon>Bacillati</taxon>
        <taxon>Actinomycetota</taxon>
        <taxon>Actinomycetes</taxon>
        <taxon>Pseudonocardiales</taxon>
        <taxon>Pseudonocardiaceae</taxon>
        <taxon>Saccharomonospora</taxon>
    </lineage>
</organism>
<evidence type="ECO:0000256" key="9">
    <source>
        <dbReference type="ARBA" id="ARBA00023204"/>
    </source>
</evidence>
<dbReference type="GO" id="GO:0097506">
    <property type="term" value="F:deaminated base DNA N-glycosylase activity"/>
    <property type="evidence" value="ECO:0007669"/>
    <property type="project" value="UniProtKB-ARBA"/>
</dbReference>
<keyword evidence="3" id="KW-0004">4Fe-4S</keyword>
<keyword evidence="7" id="KW-0408">Iron</keyword>
<keyword evidence="9" id="KW-0234">DNA repair</keyword>
<evidence type="ECO:0000313" key="12">
    <source>
        <dbReference type="Proteomes" id="UP000030848"/>
    </source>
</evidence>
<dbReference type="RefSeq" id="WP_015785655.1">
    <property type="nucleotide sequence ID" value="NZ_CALJZO010000111.1"/>
</dbReference>
<dbReference type="InterPro" id="IPR036895">
    <property type="entry name" value="Uracil-DNA_glycosylase-like_sf"/>
</dbReference>
<protein>
    <recommendedName>
        <fullName evidence="2">Type-4 uracil-DNA glycosylase</fullName>
    </recommendedName>
</protein>
<dbReference type="CDD" id="cd10030">
    <property type="entry name" value="UDG-F4_TTUDGA_SPO1dp_like"/>
    <property type="match status" value="1"/>
</dbReference>
<dbReference type="InterPro" id="IPR005273">
    <property type="entry name" value="Ura-DNA_glyco_family4"/>
</dbReference>
<accession>A0A837D5H2</accession>
<gene>
    <name evidence="11" type="ORF">MINT15_26770</name>
</gene>
<dbReference type="OrthoDB" id="5290748at2"/>
<dbReference type="InterPro" id="IPR005122">
    <property type="entry name" value="Uracil-DNA_glycosylase-like"/>
</dbReference>
<dbReference type="GO" id="GO:0046872">
    <property type="term" value="F:metal ion binding"/>
    <property type="evidence" value="ECO:0007669"/>
    <property type="project" value="UniProtKB-KW"/>
</dbReference>
<dbReference type="NCBIfam" id="TIGR03914">
    <property type="entry name" value="UDG_fam_dom"/>
    <property type="match status" value="1"/>
</dbReference>
<dbReference type="SMART" id="SM00986">
    <property type="entry name" value="UDG"/>
    <property type="match status" value="1"/>
</dbReference>
<keyword evidence="5" id="KW-0227">DNA damage</keyword>
<sequence>MVRYEGAEHYLPRERAVTSLRQAAAGCRGCDLFTDATQTVFGEGADRARLVLVGEMPGDREDREGRPFVGPSGNLLDRALGEAGIDRDTVYVTNAVKHFRFTREGNRRRRLHKKPTRSQITACKPWLLAELDAVRPDVVGLLGATAAQALFDADFRVSAHRGEVLKLPGLDDPPLAVATVHPSAVLRARDSDRERAYAEFVADLRVVAAAL</sequence>
<evidence type="ECO:0000256" key="8">
    <source>
        <dbReference type="ARBA" id="ARBA00023014"/>
    </source>
</evidence>
<dbReference type="OMA" id="NINKCRP"/>
<proteinExistence type="inferred from homology"/>
<dbReference type="AlphaFoldDB" id="A0A837D5H2"/>